<reference evidence="1" key="1">
    <citation type="submission" date="2017-05" db="UniProtKB">
        <authorList>
            <consortium name="EnsemblMetazoa"/>
        </authorList>
    </citation>
    <scope>IDENTIFICATION</scope>
</reference>
<dbReference type="CDD" id="cd09272">
    <property type="entry name" value="RNase_HI_RT_Ty1"/>
    <property type="match status" value="1"/>
</dbReference>
<proteinExistence type="predicted"/>
<dbReference type="STRING" id="400682.A0A1X7UVM0"/>
<name>A0A1X7UVM0_AMPQE</name>
<protein>
    <recommendedName>
        <fullName evidence="2">Reverse transcriptase Ty1/copia-type domain-containing protein</fullName>
    </recommendedName>
</protein>
<evidence type="ECO:0000313" key="1">
    <source>
        <dbReference type="EnsemblMetazoa" id="Aqu2.1.31716_001"/>
    </source>
</evidence>
<dbReference type="PANTHER" id="PTHR11439">
    <property type="entry name" value="GAG-POL-RELATED RETROTRANSPOSON"/>
    <property type="match status" value="1"/>
</dbReference>
<organism evidence="1">
    <name type="scientific">Amphimedon queenslandica</name>
    <name type="common">Sponge</name>
    <dbReference type="NCBI Taxonomy" id="400682"/>
    <lineage>
        <taxon>Eukaryota</taxon>
        <taxon>Metazoa</taxon>
        <taxon>Porifera</taxon>
        <taxon>Demospongiae</taxon>
        <taxon>Heteroscleromorpha</taxon>
        <taxon>Haplosclerida</taxon>
        <taxon>Niphatidae</taxon>
        <taxon>Amphimedon</taxon>
    </lineage>
</organism>
<dbReference type="PANTHER" id="PTHR11439:SF483">
    <property type="entry name" value="PEPTIDE SYNTHASE GLIP-LIKE, PUTATIVE (AFU_ORTHOLOGUE AFUA_3G12920)-RELATED"/>
    <property type="match status" value="1"/>
</dbReference>
<accession>A0A1X7UVM0</accession>
<dbReference type="OMA" id="EAIWVRR"/>
<evidence type="ECO:0008006" key="2">
    <source>
        <dbReference type="Google" id="ProtNLM"/>
    </source>
</evidence>
<sequence length="102" mass="11229">MDLELKYERSGSNEVMIGFSDADWAGDMDSRCSRTGNLFVMSGGAVSWLSWKQSLIAISATEAEYVALASATQEAVWLGRLLSNISLKPKHQSLLMRTTKVL</sequence>
<dbReference type="InParanoid" id="A0A1X7UVM0"/>
<dbReference type="EnsemblMetazoa" id="Aqu2.1.31716_001">
    <property type="protein sequence ID" value="Aqu2.1.31716_001"/>
    <property type="gene ID" value="Aqu2.1.31716"/>
</dbReference>
<dbReference type="AlphaFoldDB" id="A0A1X7UVM0"/>
<dbReference type="eggNOG" id="KOG0017">
    <property type="taxonomic scope" value="Eukaryota"/>
</dbReference>